<evidence type="ECO:0000256" key="8">
    <source>
        <dbReference type="ARBA" id="ARBA00022884"/>
    </source>
</evidence>
<comment type="subcellular location">
    <subcellularLocation>
        <location evidence="9">Cytoplasm</location>
    </subcellularLocation>
</comment>
<evidence type="ECO:0000256" key="7">
    <source>
        <dbReference type="ARBA" id="ARBA00022839"/>
    </source>
</evidence>
<comment type="caution">
    <text evidence="14">The sequence shown here is derived from an EMBL/GenBank/DDBJ whole genome shotgun (WGS) entry which is preliminary data.</text>
</comment>
<dbReference type="Gene3D" id="3.40.50.10710">
    <property type="entry name" value="Metallo-hydrolase/oxidoreductase"/>
    <property type="match status" value="1"/>
</dbReference>
<evidence type="ECO:0000256" key="5">
    <source>
        <dbReference type="ARBA" id="ARBA00022801"/>
    </source>
</evidence>
<keyword evidence="12" id="KW-0106">Calcium</keyword>
<keyword evidence="7 9" id="KW-0269">Exonuclease</keyword>
<proteinExistence type="inferred from homology"/>
<evidence type="ECO:0000256" key="3">
    <source>
        <dbReference type="ARBA" id="ARBA00022723"/>
    </source>
</evidence>
<dbReference type="Gene3D" id="3.60.15.10">
    <property type="entry name" value="Ribonuclease Z/Hydroxyacylglutathione hydrolase-like"/>
    <property type="match status" value="1"/>
</dbReference>
<feature type="binding site" evidence="9 11">
    <location>
        <begin position="388"/>
        <end position="392"/>
    </location>
    <ligand>
        <name>substrate</name>
    </ligand>
</feature>
<comment type="subunit">
    <text evidence="9">Homodimer, may be a subunit of the RNA degradosome.</text>
</comment>
<feature type="active site" description="Proton acceptor" evidence="10">
    <location>
        <position position="392"/>
    </location>
</feature>
<evidence type="ECO:0000256" key="1">
    <source>
        <dbReference type="ARBA" id="ARBA00022490"/>
    </source>
</evidence>
<dbReference type="GO" id="GO:0004534">
    <property type="term" value="F:5'-3' RNA exonuclease activity"/>
    <property type="evidence" value="ECO:0007669"/>
    <property type="project" value="UniProtKB-UniRule"/>
</dbReference>
<dbReference type="InterPro" id="IPR030854">
    <property type="entry name" value="RNase_J_bac"/>
</dbReference>
<evidence type="ECO:0000256" key="12">
    <source>
        <dbReference type="PIRSR" id="PIRSR004803-3"/>
    </source>
</evidence>
<dbReference type="AlphaFoldDB" id="A0A8J7PGN3"/>
<dbReference type="EMBL" id="JAFLCK010000005">
    <property type="protein sequence ID" value="MBN8659748.1"/>
    <property type="molecule type" value="Genomic_DNA"/>
</dbReference>
<feature type="binding site" evidence="12">
    <location>
        <position position="99"/>
    </location>
    <ligand>
        <name>Zn(2+)</name>
        <dbReference type="ChEBI" id="CHEBI:29105"/>
        <label>1</label>
        <note>catalytic</note>
    </ligand>
</feature>
<dbReference type="InterPro" id="IPR011108">
    <property type="entry name" value="RMMBL"/>
</dbReference>
<dbReference type="InterPro" id="IPR055132">
    <property type="entry name" value="RNase_J_b_CASP"/>
</dbReference>
<dbReference type="Gene3D" id="3.10.20.580">
    <property type="match status" value="1"/>
</dbReference>
<reference evidence="14" key="1">
    <citation type="submission" date="2021-02" db="EMBL/GenBank/DDBJ databases">
        <title>Genome-Resolved Metagenomics of a Microbial Community Performing Photosynthetic Biological Nutrient Removal.</title>
        <authorList>
            <person name="Mcdaniel E.A."/>
        </authorList>
    </citation>
    <scope>NUCLEOTIDE SEQUENCE</scope>
    <source>
        <strain evidence="14">UWPOB_OBS1</strain>
    </source>
</reference>
<feature type="domain" description="Metallo-beta-lactamase" evidence="13">
    <location>
        <begin position="41"/>
        <end position="239"/>
    </location>
</feature>
<dbReference type="InterPro" id="IPR001587">
    <property type="entry name" value="RNase_J_CS"/>
</dbReference>
<sequence length="599" mass="65468">MGSTRKKVEPLKTLAGTSIGDTLPDDGVLRIIALGGLGEIGKNNTVFAYGQDLFMVDAGMAFPTDEMLGVDVVLPDLTFLKRNQDKIRGIAITHGHEDHIGGIPFMLSEVSVPVIYGPSLALGLLAGKLSEVGLEGRTELRQVSPRQTVRFGVFEVEFIRCTHSIADSYSLVIKTPVGTVVHTGDFKFDFTPVDGEQFDIARLTAYADSPEGIMLLLSDSTNTEREGFTPSERTVYSKLNEVFAGAQGRIIVTTFASNVNRMKQVLQLAMDYNRKVGVLGRSMLTFARIARELGYMSYPDDLLVPIESLRQMPLNETIILTTGSQGEPMSALTRIANDEHRLVRIISGDTVVISATPIPGNERSVANTINALCQRGAKVVYGRDAGVHVSGHACREEQKLMINLCKPRYFMPVHGEYRMLVKHGELAHECGVKSENIFIMANGDVLEMKKEEGAKAGAVTAGIVLVDFNRDWKISEEIVSDRRKLADDGLVSVVLTVSEKGAVLAGPDITLRGIILPRDISAEDFILLLRKQVESFIKAASANERGSVEGVKTLVERELSDYLKETDKIEPLVQVVVMRTGGLSNQQETGAITFKRSKS</sequence>
<dbReference type="GO" id="GO:0003723">
    <property type="term" value="F:RNA binding"/>
    <property type="evidence" value="ECO:0007669"/>
    <property type="project" value="UniProtKB-UniRule"/>
</dbReference>
<dbReference type="InterPro" id="IPR042173">
    <property type="entry name" value="RNase_J_2"/>
</dbReference>
<comment type="cofactor">
    <cofactor evidence="12">
        <name>Zn(2+)</name>
        <dbReference type="ChEBI" id="CHEBI:29105"/>
    </cofactor>
    <text evidence="12">Binds 2 Zn(2+) ions per subunit. It is not clear if Zn(2+) or Mg(2+) is physiologically important.</text>
</comment>
<dbReference type="CDD" id="cd07714">
    <property type="entry name" value="RNaseJ_MBL-fold"/>
    <property type="match status" value="1"/>
</dbReference>
<comment type="similarity">
    <text evidence="9">Belongs to the metallo-beta-lactamase superfamily. RNA-metabolizing metallo-beta-lactamase-like family. Bacterial RNase J subfamily.</text>
</comment>
<dbReference type="NCBIfam" id="TIGR00649">
    <property type="entry name" value="MG423"/>
    <property type="match status" value="1"/>
</dbReference>
<dbReference type="Pfam" id="PF07521">
    <property type="entry name" value="RMMBL"/>
    <property type="match status" value="1"/>
</dbReference>
<keyword evidence="5 9" id="KW-0378">Hydrolase</keyword>
<evidence type="ECO:0000256" key="9">
    <source>
        <dbReference type="HAMAP-Rule" id="MF_01491"/>
    </source>
</evidence>
<dbReference type="PANTHER" id="PTHR43694">
    <property type="entry name" value="RIBONUCLEASE J"/>
    <property type="match status" value="1"/>
</dbReference>
<organism evidence="14 15">
    <name type="scientific">Candidatus Obscuribacter phosphatis</name>
    <dbReference type="NCBI Taxonomy" id="1906157"/>
    <lineage>
        <taxon>Bacteria</taxon>
        <taxon>Bacillati</taxon>
        <taxon>Candidatus Melainabacteria</taxon>
        <taxon>Candidatus Obscuribacterales</taxon>
        <taxon>Candidatus Obscuribacteraceae</taxon>
        <taxon>Candidatus Obscuribacter</taxon>
    </lineage>
</organism>
<evidence type="ECO:0000256" key="4">
    <source>
        <dbReference type="ARBA" id="ARBA00022759"/>
    </source>
</evidence>
<dbReference type="InterPro" id="IPR041636">
    <property type="entry name" value="RNase_J_C"/>
</dbReference>
<evidence type="ECO:0000256" key="6">
    <source>
        <dbReference type="ARBA" id="ARBA00022833"/>
    </source>
</evidence>
<evidence type="ECO:0000259" key="13">
    <source>
        <dbReference type="SMART" id="SM00849"/>
    </source>
</evidence>
<feature type="binding site" evidence="12">
    <location>
        <position position="185"/>
    </location>
    <ligand>
        <name>Zn(2+)</name>
        <dbReference type="ChEBI" id="CHEBI:29105"/>
        <label>1</label>
        <note>catalytic</note>
    </ligand>
</feature>
<dbReference type="GO" id="GO:0005737">
    <property type="term" value="C:cytoplasm"/>
    <property type="evidence" value="ECO:0007669"/>
    <property type="project" value="UniProtKB-SubCell"/>
</dbReference>
<dbReference type="InterPro" id="IPR004613">
    <property type="entry name" value="RNase_J"/>
</dbReference>
<dbReference type="EC" id="3.1.-.-" evidence="9"/>
<protein>
    <recommendedName>
        <fullName evidence="9">Ribonuclease J</fullName>
        <shortName evidence="9">RNase J</shortName>
        <ecNumber evidence="9">3.1.-.-</ecNumber>
    </recommendedName>
</protein>
<feature type="binding site" evidence="11">
    <location>
        <begin position="256"/>
        <end position="258"/>
    </location>
    <ligand>
        <name>substrate</name>
    </ligand>
</feature>
<evidence type="ECO:0000256" key="11">
    <source>
        <dbReference type="PIRSR" id="PIRSR004803-2"/>
    </source>
</evidence>
<gene>
    <name evidence="9" type="primary">rnj</name>
    <name evidence="14" type="ORF">J0M35_05260</name>
</gene>
<dbReference type="Proteomes" id="UP000664277">
    <property type="component" value="Unassembled WGS sequence"/>
</dbReference>
<keyword evidence="2 9" id="KW-0540">Nuclease</keyword>
<dbReference type="Pfam" id="PF22505">
    <property type="entry name" value="RNase_J_b_CASP"/>
    <property type="match status" value="1"/>
</dbReference>
<feature type="binding site" evidence="12">
    <location>
        <position position="163"/>
    </location>
    <ligand>
        <name>Zn(2+)</name>
        <dbReference type="ChEBI" id="CHEBI:29105"/>
        <label>1</label>
        <note>catalytic</note>
    </ligand>
</feature>
<dbReference type="PROSITE" id="PS01292">
    <property type="entry name" value="UPF0036"/>
    <property type="match status" value="1"/>
</dbReference>
<keyword evidence="9" id="KW-0698">rRNA processing</keyword>
<keyword evidence="6 12" id="KW-0862">Zinc</keyword>
<keyword evidence="4 9" id="KW-0255">Endonuclease</keyword>
<comment type="cofactor">
    <cofactor evidence="12">
        <name>Ca(2+)</name>
        <dbReference type="ChEBI" id="CHEBI:29108"/>
    </cofactor>
    <text evidence="12">Binds 1 Ca(2+) cation per subunit. Seen in 1 crystal structure, it is not clear if it is physiologically important.</text>
</comment>
<dbReference type="InterPro" id="IPR036866">
    <property type="entry name" value="RibonucZ/Hydroxyglut_hydro"/>
</dbReference>
<evidence type="ECO:0000313" key="14">
    <source>
        <dbReference type="EMBL" id="MBN8659748.1"/>
    </source>
</evidence>
<dbReference type="PIRSF" id="PIRSF004803">
    <property type="entry name" value="RnjA"/>
    <property type="match status" value="1"/>
</dbReference>
<keyword evidence="1 9" id="KW-0963">Cytoplasm</keyword>
<evidence type="ECO:0000313" key="15">
    <source>
        <dbReference type="Proteomes" id="UP000664277"/>
    </source>
</evidence>
<feature type="active site" description="Proton donor" evidence="10">
    <location>
        <position position="219"/>
    </location>
</feature>
<feature type="binding site" evidence="12">
    <location>
        <position position="94"/>
    </location>
    <ligand>
        <name>Zn(2+)</name>
        <dbReference type="ChEBI" id="CHEBI:29105"/>
        <label>1</label>
        <note>catalytic</note>
    </ligand>
</feature>
<dbReference type="GO" id="GO:0006364">
    <property type="term" value="P:rRNA processing"/>
    <property type="evidence" value="ECO:0007669"/>
    <property type="project" value="UniProtKB-UniRule"/>
</dbReference>
<keyword evidence="3 12" id="KW-0479">Metal-binding</keyword>
<name>A0A8J7PGN3_9BACT</name>
<dbReference type="GO" id="GO:0004521">
    <property type="term" value="F:RNA endonuclease activity"/>
    <property type="evidence" value="ECO:0007669"/>
    <property type="project" value="UniProtKB-UniRule"/>
</dbReference>
<feature type="binding site" evidence="12">
    <location>
        <position position="71"/>
    </location>
    <ligand>
        <name>Ca(2+)</name>
        <dbReference type="ChEBI" id="CHEBI:29108"/>
    </ligand>
</feature>
<dbReference type="Pfam" id="PF00753">
    <property type="entry name" value="Lactamase_B"/>
    <property type="match status" value="1"/>
</dbReference>
<keyword evidence="8 9" id="KW-0694">RNA-binding</keyword>
<accession>A0A8J7PGN3</accession>
<feature type="binding site" evidence="12">
    <location>
        <position position="96"/>
    </location>
    <ligand>
        <name>Zn(2+)</name>
        <dbReference type="ChEBI" id="CHEBI:29105"/>
        <label>1</label>
        <note>catalytic</note>
    </ligand>
</feature>
<dbReference type="SMART" id="SM00849">
    <property type="entry name" value="Lactamase_B"/>
    <property type="match status" value="1"/>
</dbReference>
<dbReference type="GO" id="GO:0008270">
    <property type="term" value="F:zinc ion binding"/>
    <property type="evidence" value="ECO:0007669"/>
    <property type="project" value="InterPro"/>
</dbReference>
<dbReference type="HAMAP" id="MF_01491">
    <property type="entry name" value="RNase_J_bact"/>
    <property type="match status" value="1"/>
</dbReference>
<feature type="binding site" evidence="12">
    <location>
        <position position="98"/>
    </location>
    <ligand>
        <name>Zn(2+)</name>
        <dbReference type="ChEBI" id="CHEBI:29105"/>
        <label>1</label>
        <note>catalytic</note>
    </ligand>
</feature>
<dbReference type="Pfam" id="PF17770">
    <property type="entry name" value="RNase_J_C"/>
    <property type="match status" value="1"/>
</dbReference>
<evidence type="ECO:0000256" key="2">
    <source>
        <dbReference type="ARBA" id="ARBA00022722"/>
    </source>
</evidence>
<dbReference type="InterPro" id="IPR001279">
    <property type="entry name" value="Metallo-B-lactamas"/>
</dbReference>
<evidence type="ECO:0000256" key="10">
    <source>
        <dbReference type="PIRSR" id="PIRSR004803-1"/>
    </source>
</evidence>
<feature type="binding site" evidence="12">
    <location>
        <position position="69"/>
    </location>
    <ligand>
        <name>Ca(2+)</name>
        <dbReference type="ChEBI" id="CHEBI:29108"/>
    </ligand>
</feature>
<comment type="function">
    <text evidence="9">An RNase that has 5'-3' exonuclease and possibly endonuclease activity. Involved in maturation of rRNA and in some organisms also mRNA maturation and/or decay.</text>
</comment>
<dbReference type="PANTHER" id="PTHR43694:SF1">
    <property type="entry name" value="RIBONUCLEASE J"/>
    <property type="match status" value="1"/>
</dbReference>
<dbReference type="SUPFAM" id="SSF56281">
    <property type="entry name" value="Metallo-hydrolase/oxidoreductase"/>
    <property type="match status" value="1"/>
</dbReference>
<feature type="binding site" evidence="12">
    <location>
        <position position="467"/>
    </location>
    <ligand>
        <name>Ca(2+)</name>
        <dbReference type="ChEBI" id="CHEBI:29108"/>
    </ligand>
</feature>
<feature type="binding site" evidence="12">
    <location>
        <position position="414"/>
    </location>
    <ligand>
        <name>Zn(2+)</name>
        <dbReference type="ChEBI" id="CHEBI:29105"/>
        <label>1</label>
        <note>catalytic</note>
    </ligand>
</feature>